<dbReference type="OrthoDB" id="8703285at2"/>
<dbReference type="STRING" id="551987.SAMN05192549_11267"/>
<evidence type="ECO:0000313" key="2">
    <source>
        <dbReference type="Proteomes" id="UP000184339"/>
    </source>
</evidence>
<gene>
    <name evidence="1" type="ORF">SAMN05192549_11267</name>
</gene>
<accession>A0A1M7TAZ7</accession>
<protein>
    <recommendedName>
        <fullName evidence="3">Lipoprotein</fullName>
    </recommendedName>
</protein>
<keyword evidence="2" id="KW-1185">Reference proteome</keyword>
<proteinExistence type="predicted"/>
<dbReference type="RefSeq" id="WP_072788041.1">
    <property type="nucleotide sequence ID" value="NZ_FRCX01000012.1"/>
</dbReference>
<dbReference type="EMBL" id="FRCX01000012">
    <property type="protein sequence ID" value="SHN67899.1"/>
    <property type="molecule type" value="Genomic_DNA"/>
</dbReference>
<dbReference type="Proteomes" id="UP000184339">
    <property type="component" value="Unassembled WGS sequence"/>
</dbReference>
<organism evidence="1 2">
    <name type="scientific">Duganella sacchari</name>
    <dbReference type="NCBI Taxonomy" id="551987"/>
    <lineage>
        <taxon>Bacteria</taxon>
        <taxon>Pseudomonadati</taxon>
        <taxon>Pseudomonadota</taxon>
        <taxon>Betaproteobacteria</taxon>
        <taxon>Burkholderiales</taxon>
        <taxon>Oxalobacteraceae</taxon>
        <taxon>Telluria group</taxon>
        <taxon>Duganella</taxon>
    </lineage>
</organism>
<dbReference type="PROSITE" id="PS51257">
    <property type="entry name" value="PROKAR_LIPOPROTEIN"/>
    <property type="match status" value="1"/>
</dbReference>
<evidence type="ECO:0000313" key="1">
    <source>
        <dbReference type="EMBL" id="SHN67899.1"/>
    </source>
</evidence>
<reference evidence="2" key="1">
    <citation type="submission" date="2016-11" db="EMBL/GenBank/DDBJ databases">
        <authorList>
            <person name="Varghese N."/>
            <person name="Submissions S."/>
        </authorList>
    </citation>
    <scope>NUCLEOTIDE SEQUENCE [LARGE SCALE GENOMIC DNA]</scope>
    <source>
        <strain evidence="2">Sac-22</strain>
    </source>
</reference>
<name>A0A1M7TAZ7_9BURK</name>
<evidence type="ECO:0008006" key="3">
    <source>
        <dbReference type="Google" id="ProtNLM"/>
    </source>
</evidence>
<dbReference type="AlphaFoldDB" id="A0A1M7TAZ7"/>
<sequence>MKPYLGYVTVAFLIGGCAHVQRSAPPLVLENTGTEYPTMCMLMQADGNLVFRGGFAFYSPAAWRRTDKDTLILTLGGSEPFPSDVFREQLPKHAGGLLSFDEKRREITYRFNDKSEFLNFGNYYFYRVADCHAQ</sequence>